<gene>
    <name evidence="3" type="ORF">A8709_06635</name>
</gene>
<evidence type="ECO:0000313" key="3">
    <source>
        <dbReference type="EMBL" id="OCT11344.1"/>
    </source>
</evidence>
<evidence type="ECO:0000313" key="4">
    <source>
        <dbReference type="Proteomes" id="UP000093309"/>
    </source>
</evidence>
<evidence type="ECO:0000259" key="1">
    <source>
        <dbReference type="Pfam" id="PF18082"/>
    </source>
</evidence>
<reference evidence="4" key="1">
    <citation type="submission" date="2016-05" db="EMBL/GenBank/DDBJ databases">
        <title>Paenibacillus oryzae. sp. nov., isolated from the rice root.</title>
        <authorList>
            <person name="Zhang J."/>
            <person name="Zhang X."/>
        </authorList>
    </citation>
    <scope>NUCLEOTIDE SEQUENCE [LARGE SCALE GENOMIC DNA]</scope>
    <source>
        <strain evidence="4">KCTC13222</strain>
    </source>
</reference>
<accession>A0A1C0ZTD3</accession>
<feature type="domain" description="GNAT-like C-terminal" evidence="2">
    <location>
        <begin position="136"/>
        <end position="359"/>
    </location>
</feature>
<dbReference type="InterPro" id="IPR041644">
    <property type="entry name" value="GNAT_C"/>
</dbReference>
<dbReference type="RefSeq" id="WP_065858293.1">
    <property type="nucleotide sequence ID" value="NZ_LYPC01000028.1"/>
</dbReference>
<organism evidence="3 4">
    <name type="scientific">Paenibacillus pectinilyticus</name>
    <dbReference type="NCBI Taxonomy" id="512399"/>
    <lineage>
        <taxon>Bacteria</taxon>
        <taxon>Bacillati</taxon>
        <taxon>Bacillota</taxon>
        <taxon>Bacilli</taxon>
        <taxon>Bacillales</taxon>
        <taxon>Paenibacillaceae</taxon>
        <taxon>Paenibacillus</taxon>
    </lineage>
</organism>
<name>A0A1C0ZTD3_9BACL</name>
<keyword evidence="4" id="KW-1185">Reference proteome</keyword>
<dbReference type="AlphaFoldDB" id="A0A1C0ZTD3"/>
<dbReference type="Pfam" id="PF18164">
    <property type="entry name" value="GNAT_C"/>
    <property type="match status" value="1"/>
</dbReference>
<dbReference type="OrthoDB" id="2139859at2"/>
<proteinExistence type="predicted"/>
<sequence>MDRTYIEKMNEYLQIDSYHLDLILRCFDEIEHSDFLKEQLELARNQIFVENQNDISEEVKVNVANHLQGPNFFPLLVLLEKFEDVLAFYEKHKLPKEILLHTFSDVNLWIRGYQDRHQKDGFEELRWLKNHFKNEIFRLGRLQFIYKKNYIKANVYRNKETGEIVILPHDQVEFDEKEGFTAAPPSTDLGRSIFTAQLLETDTAIHSNCVLVNGLMMKKQVALVKEEYDLVLGEDDYVLDVHIPGYEPLDAEKCRESFEQALAFYQTYFSEYNYKAFICDSWLLTPHFKDILGPDSNINKFSSMFKLVSGVVRNSSFLFFVFSTTNPDLEKLPRKSSLQQAVYDHLKSNKDLCVMNGFILIDKK</sequence>
<dbReference type="Proteomes" id="UP000093309">
    <property type="component" value="Unassembled WGS sequence"/>
</dbReference>
<dbReference type="Pfam" id="PF18082">
    <property type="entry name" value="NAT_N"/>
    <property type="match status" value="1"/>
</dbReference>
<dbReference type="EMBL" id="LYPC01000028">
    <property type="protein sequence ID" value="OCT11344.1"/>
    <property type="molecule type" value="Genomic_DNA"/>
</dbReference>
<protein>
    <submittedName>
        <fullName evidence="3">Uncharacterized protein</fullName>
    </submittedName>
</protein>
<dbReference type="STRING" id="512399.A8709_06635"/>
<dbReference type="Gene3D" id="3.40.630.120">
    <property type="match status" value="1"/>
</dbReference>
<comment type="caution">
    <text evidence="3">The sequence shown here is derived from an EMBL/GenBank/DDBJ whole genome shotgun (WGS) entry which is preliminary data.</text>
</comment>
<feature type="domain" description="N-acyltransferase N-terminal" evidence="1">
    <location>
        <begin position="7"/>
        <end position="133"/>
    </location>
</feature>
<dbReference type="InterPro" id="IPR041273">
    <property type="entry name" value="NAT_N"/>
</dbReference>
<evidence type="ECO:0000259" key="2">
    <source>
        <dbReference type="Pfam" id="PF18164"/>
    </source>
</evidence>